<feature type="region of interest" description="Disordered" evidence="6">
    <location>
        <begin position="1506"/>
        <end position="1526"/>
    </location>
</feature>
<keyword evidence="3" id="KW-0963">Cytoplasm</keyword>
<evidence type="ECO:0000259" key="7">
    <source>
        <dbReference type="PROSITE" id="PS50202"/>
    </source>
</evidence>
<dbReference type="PROSITE" id="PS50202">
    <property type="entry name" value="MSP"/>
    <property type="match status" value="1"/>
</dbReference>
<feature type="compositionally biased region" description="Basic and acidic residues" evidence="6">
    <location>
        <begin position="1655"/>
        <end position="1678"/>
    </location>
</feature>
<feature type="region of interest" description="Disordered" evidence="6">
    <location>
        <begin position="1913"/>
        <end position="1933"/>
    </location>
</feature>
<comment type="caution">
    <text evidence="8">The sequence shown here is derived from an EMBL/GenBank/DDBJ whole genome shotgun (WGS) entry which is preliminary data.</text>
</comment>
<evidence type="ECO:0000256" key="2">
    <source>
        <dbReference type="ARBA" id="ARBA00004496"/>
    </source>
</evidence>
<accession>A0A507C712</accession>
<dbReference type="SUPFAM" id="SSF49354">
    <property type="entry name" value="PapD-like"/>
    <property type="match status" value="1"/>
</dbReference>
<dbReference type="GO" id="GO:1904158">
    <property type="term" value="P:axonemal central apparatus assembly"/>
    <property type="evidence" value="ECO:0007669"/>
    <property type="project" value="TreeGrafter"/>
</dbReference>
<keyword evidence="4" id="KW-0969">Cilium</keyword>
<dbReference type="EMBL" id="QEAO01000021">
    <property type="protein sequence ID" value="TPX33323.1"/>
    <property type="molecule type" value="Genomic_DNA"/>
</dbReference>
<dbReference type="InterPro" id="IPR027417">
    <property type="entry name" value="P-loop_NTPase"/>
</dbReference>
<dbReference type="InterPro" id="IPR013783">
    <property type="entry name" value="Ig-like_fold"/>
</dbReference>
<feature type="compositionally biased region" description="Basic and acidic residues" evidence="6">
    <location>
        <begin position="1687"/>
        <end position="1699"/>
    </location>
</feature>
<dbReference type="Proteomes" id="UP000319731">
    <property type="component" value="Unassembled WGS sequence"/>
</dbReference>
<evidence type="ECO:0000256" key="6">
    <source>
        <dbReference type="SAM" id="MobiDB-lite"/>
    </source>
</evidence>
<evidence type="ECO:0000256" key="1">
    <source>
        <dbReference type="ARBA" id="ARBA00004138"/>
    </source>
</evidence>
<sequence>MAAVLGKQRPSRIKLQPIQSLPTLPVALAAEEQDVKTTQHKHSTPRKPSDVANEQNLSILERFSLSKAPAIRNVQIIDLVHSFDATLQDSHVPFDRPLFDPMPAEVIIQGFDVLHTYEVEIRFRNADRHARSIRLDPLDCRFFRVGGKSKTVYSATAVAPGMEAVFLITFTPEEDRDCHANLLCTTDRECFVLPLRAVGSRGLLDLPDQILLPSGFVRKPSASQFLVRNVGRKDCEFTFEIPKPFFVKPTKGHLEVDEGIQVDIGLDAVAPGIYEAELLVTYEYGETVAIRVQGRADEADVRLETKALTMDQTYISLSSSGMESISNRTDVPIRFRWKAFATESDDKVHRNQRALQLQQRHEAQINDTDIVEVLDPSVKSERLKNEIRHVQQSPLLFEESSFSIEPSEGVIWPQSTMDVTVTFHPRTAGSHSCIAYCEVDGRETRLPLLLEGVGLGPKTRFVTCDVIDVEDILIHTVHSYEVYVRNEGFIDAPYNLKSCGSTNATNLEFVPSEGVLKVGEEKSIMVVVKPKERGEFNVESIWDIQGAPIPLTLGIKGRVIGPNLLFDAEALEFGDVPCGFSVVLPVKLTNSSAIPAAFKLRIADNHDRTVSKEILFAEPSEGLIKPNQSVDLEVTFTPSDVAALKIRMVVDVETVGVDFISLPMVAAGIIPHIIVDHPTIELGRCFVGHEYSSAVSILNTSDYHGKYKMMPAELKTEDWEYSTVESEGLLAANDTTTITVKCIVHKQGPFDMKIPMYVSGYERERCIVHCRGIGRGAKVVISEATLDWSTIPVLTHVTKRLHLKNESPIPASFDLAFGKGTTFQTESMSGVIAPMTSKSIEIVAHLVDFLKKIDALNIDVMGEIHTVKLVARGEGTTVTYDESLKSIAFGNVFAASDCIREVELKNEGARAYSLRWTVTETSAKPQPDGIPIFEIQPSRFVLEPGKTQSFVIKAFSGRATTASAALVCQGTVDKDPARRQIVESKVTATFVEPIFLATPSQLPFVIQHAKADDPDFCTQDIVFTNKTPLPVQPSFNFTSPFSLYTSDIPVDAAVAPGQSITLSVMYDLCTGDGPTRICRVDRGVLNVSYAEHPRKETIQLEGTATFPNLSFRPETVNFGRVLAFKEQRKSFTIYNTSPLPAEYSWSIVTEGSTASDFDLQPLHGRLACRASQTVEVSVLPTREGVIRSYLICDVVGGPQYSYPLVAEACATIVDSKPELVSKADQKKALAAEQVAKDIAPIQSIVIPTLEFSSTDLDFGTIYCGCRKSLFIRVTNTGQLTGGWSGVKIHYPKKTAWGKEPERLPAGTFEVSPPSQQLEPGDSIVVTIKYSPQDERVYNQTQVIQLVGGAKPVKLTMSGKAQNLIPIFSPAPIVFGPILPCTELELAVKVTNPASVPIEVYSLDCDQQYLDEDETLRMSARAERANLFCIPLREAGQPLKLVDPVVESVHEVRLVNIIVLHGPPYSGRSLQSSKIAELYKYQLVRFDEFISAPAMVRRQSMQLEKDVGSSNSTSMHPIPAAHNADGSRLEVSNTPMDETSFNELVKARLLKDDCANGIVIDGLECANPVASPIACMKSLLRLLADGRRIVFVHLQASVQLIHEREGLVKKQLEQKRIDAEALADVPEYMYESLSPAEKAKIDKDVAIQKKRKKELLDQQKAERKKEDEHITEKKEEKTRGGRRVGTGRAEKPTGKPDPKGSSKGQPERPSTPPKQAGRHPQQKTDNAETENSLQVPKAGDGTSNADGFLFDRSARALESYKSSVDALVALIKEAIQPAVVQPTEKKATPAVVVSGRPQTANTTLTVLPTVAPTEGDVDGPSLLYKEVDTNMDVNNVTDLVKASIPVAPPEEAPAVEIQTIPPPLLQTLYRIPDFSDIPLSKQFSLLPTRGLLTGDVPKEHDPDVNIETIQVVAPTPAPAPAPSAPAAGKGGSKARPLAKIADEGLKPVELEDESVVKDAGIRRYRWVIPANESKDVIIKFTPNEDVGKFNHEFMFGVMGYPGRHLLPCVGQSQYPYIASDPSLVFPIRLKSARAGKTSSFNFGPVLYGKTKDADKFPENHTVYRLENISSFTVHADLCWRNDVRSDIFSMTTANMAGKNQHEALSIELPPGQFEPIGLAAYPRASGVFEDALVVSVRDNPTPFVFNLSVTGVKPEFEMASKVLSFERVLLGRKEKREIKFKNVTTLPASWKLIGVEALGEELRLAPLDGIVAAGKEAVITSEFQSKRPIMLKRLLKLEVTDKTGSVTQTENLSVIAEAYDVSVELHTPKPGAIEYGVLKVFDDARATCSLRNRGKYEVGWRFVFEEKSMMSFVTVSPMEGVLQPSDKFTPVFVAFKASTEVAITEGIIKCHFFELTTNEIMCTYPIKITGRAVFSKFTITPSNELTFGPAVHGAGKISKQIVIENSGDFDFRFCLSRLEANPPPAAIGSGRAISVFAPLPVTPQTVTQPTAATAAVDGKSASKKPVATKSVAKPTAERPNSPPQSVVSVPVARTVTRKDAGKQTESLTAASFRVFPSNGNIAPGSKQIISVEFHPEVCGVYDESLGIDISDRSPTESDPIDFRLYGETCVPGIAADPSTIFDGCVIIPRLDPGYGSFLHYAMEEKVLNFGPTLLQPSVVKLKFVNPGKVPCDLSVNAKTLQKAVRGNKNDTSDCAFDVDCKKCTLASSETKIVTLTFSPTATQAYSATLEIMIDGVPDQRYALMTCELRGEGAIPRIALEKPVPNVPVKPAPGAKPVLNQPTTQLRFRRLFLGNSQSLPVVLKNPSSINAVAQFELVDESNNVVDFELRGCDRQETIRPGSTLAFEVTCRPVNQGKLAASLRIKLMDSEAEAMTIALTGEGAKDDVLLSMMELPSGLDDENPIALGRIPTQQAQLNIVTATNHSSDHVRVSFVPSVAAVVTATSPVISFSPPTFHLAPGRDKKITLSVTLSELVDFSQSIVYKVNRIRYSAASEGASEWDSEKTIIRWTRSDAGPVRSVEPHPEPKYETLSQTDRTVTVTATGIPPLPVT</sequence>
<dbReference type="Gene3D" id="2.60.40.10">
    <property type="entry name" value="Immunoglobulins"/>
    <property type="match status" value="14"/>
</dbReference>
<feature type="region of interest" description="Disordered" evidence="6">
    <location>
        <begin position="1655"/>
        <end position="1743"/>
    </location>
</feature>
<dbReference type="GO" id="GO:0005930">
    <property type="term" value="C:axoneme"/>
    <property type="evidence" value="ECO:0007669"/>
    <property type="project" value="TreeGrafter"/>
</dbReference>
<keyword evidence="9" id="KW-1185">Reference proteome</keyword>
<evidence type="ECO:0000313" key="9">
    <source>
        <dbReference type="Proteomes" id="UP000319731"/>
    </source>
</evidence>
<dbReference type="Gene3D" id="3.40.50.300">
    <property type="entry name" value="P-loop containing nucleotide triphosphate hydrolases"/>
    <property type="match status" value="1"/>
</dbReference>
<reference evidence="8 9" key="1">
    <citation type="journal article" date="2019" name="Sci. Rep.">
        <title>Comparative genomics of chytrid fungi reveal insights into the obligate biotrophic and pathogenic lifestyle of Synchytrium endobioticum.</title>
        <authorList>
            <person name="van de Vossenberg B.T.L.H."/>
            <person name="Warris S."/>
            <person name="Nguyen H.D.T."/>
            <person name="van Gent-Pelzer M.P.E."/>
            <person name="Joly D.L."/>
            <person name="van de Geest H.C."/>
            <person name="Bonants P.J.M."/>
            <person name="Smith D.S."/>
            <person name="Levesque C.A."/>
            <person name="van der Lee T.A.J."/>
        </authorList>
    </citation>
    <scope>NUCLEOTIDE SEQUENCE [LARGE SCALE GENOMIC DNA]</scope>
    <source>
        <strain evidence="8 9">JEL517</strain>
    </source>
</reference>
<dbReference type="InterPro" id="IPR000535">
    <property type="entry name" value="MSP_dom"/>
</dbReference>
<dbReference type="SUPFAM" id="SSF52540">
    <property type="entry name" value="P-loop containing nucleoside triphosphate hydrolases"/>
    <property type="match status" value="1"/>
</dbReference>
<dbReference type="InterPro" id="IPR053879">
    <property type="entry name" value="HYDIN_VesB_CFA65-like_Ig"/>
</dbReference>
<evidence type="ECO:0000256" key="4">
    <source>
        <dbReference type="ARBA" id="ARBA00023069"/>
    </source>
</evidence>
<dbReference type="RefSeq" id="XP_031024335.1">
    <property type="nucleotide sequence ID" value="XM_031169703.1"/>
</dbReference>
<dbReference type="GO" id="GO:0003341">
    <property type="term" value="P:cilium movement"/>
    <property type="evidence" value="ECO:0007669"/>
    <property type="project" value="TreeGrafter"/>
</dbReference>
<comment type="subcellular location">
    <subcellularLocation>
        <location evidence="1">Cell projection</location>
        <location evidence="1">Cilium</location>
    </subcellularLocation>
    <subcellularLocation>
        <location evidence="2">Cytoplasm</location>
    </subcellularLocation>
</comment>
<dbReference type="Pfam" id="PF22544">
    <property type="entry name" value="HYDIN_VesB_CFA65-like_Ig"/>
    <property type="match status" value="4"/>
</dbReference>
<dbReference type="NCBIfam" id="NF012200">
    <property type="entry name" value="choice_anch_D"/>
    <property type="match status" value="1"/>
</dbReference>
<dbReference type="STRING" id="1806994.A0A507C712"/>
<dbReference type="GeneID" id="42005000"/>
<evidence type="ECO:0000256" key="3">
    <source>
        <dbReference type="ARBA" id="ARBA00022490"/>
    </source>
</evidence>
<dbReference type="PANTHER" id="PTHR23053">
    <property type="entry name" value="DLEC1 DELETED IN LUNG AND ESOPHAGEAL CANCER 1"/>
    <property type="match status" value="1"/>
</dbReference>
<organism evidence="8 9">
    <name type="scientific">Synchytrium microbalum</name>
    <dbReference type="NCBI Taxonomy" id="1806994"/>
    <lineage>
        <taxon>Eukaryota</taxon>
        <taxon>Fungi</taxon>
        <taxon>Fungi incertae sedis</taxon>
        <taxon>Chytridiomycota</taxon>
        <taxon>Chytridiomycota incertae sedis</taxon>
        <taxon>Chytridiomycetes</taxon>
        <taxon>Synchytriales</taxon>
        <taxon>Synchytriaceae</taxon>
        <taxon>Synchytrium</taxon>
    </lineage>
</organism>
<dbReference type="OrthoDB" id="442692at2759"/>
<evidence type="ECO:0000256" key="5">
    <source>
        <dbReference type="ARBA" id="ARBA00023273"/>
    </source>
</evidence>
<proteinExistence type="predicted"/>
<protein>
    <recommendedName>
        <fullName evidence="7">MSP domain-containing protein</fullName>
    </recommendedName>
</protein>
<feature type="region of interest" description="Disordered" evidence="6">
    <location>
        <begin position="2451"/>
        <end position="2488"/>
    </location>
</feature>
<dbReference type="InterPro" id="IPR008962">
    <property type="entry name" value="PapD-like_sf"/>
</dbReference>
<feature type="region of interest" description="Disordered" evidence="6">
    <location>
        <begin position="33"/>
        <end position="53"/>
    </location>
</feature>
<gene>
    <name evidence="8" type="ORF">SmJEL517_g03775</name>
</gene>
<name>A0A507C712_9FUNG</name>
<evidence type="ECO:0000313" key="8">
    <source>
        <dbReference type="EMBL" id="TPX33323.1"/>
    </source>
</evidence>
<dbReference type="PANTHER" id="PTHR23053:SF0">
    <property type="entry name" value="HYDROCEPHALUS-INDUCING PROTEIN HOMOLOG"/>
    <property type="match status" value="1"/>
</dbReference>
<feature type="domain" description="MSP" evidence="7">
    <location>
        <begin position="543"/>
        <end position="692"/>
    </location>
</feature>
<keyword evidence="5" id="KW-0966">Cell projection</keyword>
<dbReference type="InterPro" id="IPR033305">
    <property type="entry name" value="Hydin-like"/>
</dbReference>